<proteinExistence type="predicted"/>
<dbReference type="Pfam" id="PF09388">
    <property type="entry name" value="SpoOE-like"/>
    <property type="match status" value="1"/>
</dbReference>
<dbReference type="Proteomes" id="UP000198584">
    <property type="component" value="Unassembled WGS sequence"/>
</dbReference>
<dbReference type="Gene3D" id="4.10.280.10">
    <property type="entry name" value="Helix-loop-helix DNA-binding domain"/>
    <property type="match status" value="1"/>
</dbReference>
<reference evidence="1 2" key="1">
    <citation type="submission" date="2016-10" db="EMBL/GenBank/DDBJ databases">
        <authorList>
            <person name="de Groot N.N."/>
        </authorList>
    </citation>
    <scope>NUCLEOTIDE SEQUENCE [LARGE SCALE GENOMIC DNA]</scope>
    <source>
        <strain evidence="1 2">CCM7597</strain>
    </source>
</reference>
<dbReference type="OrthoDB" id="2973540at2"/>
<dbReference type="InterPro" id="IPR036638">
    <property type="entry name" value="HLH_DNA-bd_sf"/>
</dbReference>
<dbReference type="RefSeq" id="WP_093042480.1">
    <property type="nucleotide sequence ID" value="NZ_FNQR01000002.1"/>
</dbReference>
<dbReference type="AlphaFoldDB" id="A0A1H3XVL5"/>
<gene>
    <name evidence="1" type="ORF">SAMN05421743_102275</name>
</gene>
<accession>A0A1H3XVL5</accession>
<organism evidence="1 2">
    <name type="scientific">Thalassobacillus cyri</name>
    <dbReference type="NCBI Taxonomy" id="571932"/>
    <lineage>
        <taxon>Bacteria</taxon>
        <taxon>Bacillati</taxon>
        <taxon>Bacillota</taxon>
        <taxon>Bacilli</taxon>
        <taxon>Bacillales</taxon>
        <taxon>Bacillaceae</taxon>
        <taxon>Thalassobacillus</taxon>
    </lineage>
</organism>
<keyword evidence="2" id="KW-1185">Reference proteome</keyword>
<evidence type="ECO:0000313" key="1">
    <source>
        <dbReference type="EMBL" id="SEA03515.1"/>
    </source>
</evidence>
<dbReference type="SUPFAM" id="SSF140500">
    <property type="entry name" value="BAS1536-like"/>
    <property type="match status" value="1"/>
</dbReference>
<dbReference type="GO" id="GO:0043937">
    <property type="term" value="P:regulation of sporulation"/>
    <property type="evidence" value="ECO:0007669"/>
    <property type="project" value="InterPro"/>
</dbReference>
<dbReference type="InterPro" id="IPR018540">
    <property type="entry name" value="Spo0E-like"/>
</dbReference>
<dbReference type="EMBL" id="FNQR01000002">
    <property type="protein sequence ID" value="SEA03515.1"/>
    <property type="molecule type" value="Genomic_DNA"/>
</dbReference>
<evidence type="ECO:0000313" key="2">
    <source>
        <dbReference type="Proteomes" id="UP000198584"/>
    </source>
</evidence>
<sequence>MNNLEDLEQKIEEMRIYMYSLYHHDPLDDELIEASQTLDRLLNELSASNRTFNCE</sequence>
<name>A0A1H3XVL5_9BACI</name>
<protein>
    <submittedName>
        <fullName evidence="1">Spo0E like sporulation regulatory protein</fullName>
    </submittedName>
</protein>
<dbReference type="InterPro" id="IPR037208">
    <property type="entry name" value="Spo0E-like_sf"/>
</dbReference>
<dbReference type="GO" id="GO:0046983">
    <property type="term" value="F:protein dimerization activity"/>
    <property type="evidence" value="ECO:0007669"/>
    <property type="project" value="InterPro"/>
</dbReference>